<name>A0ABN2JI04_9ACTN</name>
<keyword evidence="3" id="KW-1185">Reference proteome</keyword>
<reference evidence="2 3" key="1">
    <citation type="journal article" date="2019" name="Int. J. Syst. Evol. Microbiol.">
        <title>The Global Catalogue of Microorganisms (GCM) 10K type strain sequencing project: providing services to taxonomists for standard genome sequencing and annotation.</title>
        <authorList>
            <consortium name="The Broad Institute Genomics Platform"/>
            <consortium name="The Broad Institute Genome Sequencing Center for Infectious Disease"/>
            <person name="Wu L."/>
            <person name="Ma J."/>
        </authorList>
    </citation>
    <scope>NUCLEOTIDE SEQUENCE [LARGE SCALE GENOMIC DNA]</scope>
    <source>
        <strain evidence="2 3">JCM 13518</strain>
    </source>
</reference>
<feature type="transmembrane region" description="Helical" evidence="1">
    <location>
        <begin position="12"/>
        <end position="30"/>
    </location>
</feature>
<protein>
    <recommendedName>
        <fullName evidence="4">Nuclear transport factor 2 family protein</fullName>
    </recommendedName>
</protein>
<evidence type="ECO:0008006" key="4">
    <source>
        <dbReference type="Google" id="ProtNLM"/>
    </source>
</evidence>
<proteinExistence type="predicted"/>
<dbReference type="EMBL" id="BAAAME010000002">
    <property type="protein sequence ID" value="GAA1727855.1"/>
    <property type="molecule type" value="Genomic_DNA"/>
</dbReference>
<keyword evidence="1" id="KW-0472">Membrane</keyword>
<organism evidence="2 3">
    <name type="scientific">Aeromicrobium alkaliterrae</name>
    <dbReference type="NCBI Taxonomy" id="302168"/>
    <lineage>
        <taxon>Bacteria</taxon>
        <taxon>Bacillati</taxon>
        <taxon>Actinomycetota</taxon>
        <taxon>Actinomycetes</taxon>
        <taxon>Propionibacteriales</taxon>
        <taxon>Nocardioidaceae</taxon>
        <taxon>Aeromicrobium</taxon>
    </lineage>
</organism>
<evidence type="ECO:0000256" key="1">
    <source>
        <dbReference type="SAM" id="Phobius"/>
    </source>
</evidence>
<accession>A0ABN2JI04</accession>
<dbReference type="RefSeq" id="WP_344197514.1">
    <property type="nucleotide sequence ID" value="NZ_BAAAME010000002.1"/>
</dbReference>
<evidence type="ECO:0000313" key="3">
    <source>
        <dbReference type="Proteomes" id="UP001501057"/>
    </source>
</evidence>
<keyword evidence="1" id="KW-0812">Transmembrane</keyword>
<dbReference type="Proteomes" id="UP001501057">
    <property type="component" value="Unassembled WGS sequence"/>
</dbReference>
<comment type="caution">
    <text evidence="2">The sequence shown here is derived from an EMBL/GenBank/DDBJ whole genome shotgun (WGS) entry which is preliminary data.</text>
</comment>
<keyword evidence="1" id="KW-1133">Transmembrane helix</keyword>
<evidence type="ECO:0000313" key="2">
    <source>
        <dbReference type="EMBL" id="GAA1727855.1"/>
    </source>
</evidence>
<sequence>MELHRDGRRRILPVLALVAAVALVVSGVLVTRSLTGRADDATPPTAAPSAEDAMLAYVRASNLGDCEALVMHPIARFPDATACAEAMRRSQEQAEAQGYEVDPLAVDVTVEHLEVLSETGLVAVVRLELSQKVTQLDGDVTYPRHTGDYSLVLLGGRWLVTDQEPIAVTDG</sequence>
<gene>
    <name evidence="2" type="ORF">GCM10009710_05620</name>
</gene>